<dbReference type="NCBIfam" id="TIGR04123">
    <property type="entry name" value="P_estr_lig_assc"/>
    <property type="match status" value="1"/>
</dbReference>
<dbReference type="InterPro" id="IPR029052">
    <property type="entry name" value="Metallo-depent_PP-like"/>
</dbReference>
<name>A0ABQ6LP78_9RHOB</name>
<dbReference type="InterPro" id="IPR004843">
    <property type="entry name" value="Calcineurin-like_PHP"/>
</dbReference>
<feature type="domain" description="Calcineurin-like phosphoesterase" evidence="1">
    <location>
        <begin position="36"/>
        <end position="129"/>
    </location>
</feature>
<dbReference type="Proteomes" id="UP001239909">
    <property type="component" value="Unassembled WGS sequence"/>
</dbReference>
<keyword evidence="3" id="KW-1185">Reference proteome</keyword>
<accession>A0ABQ6LP78</accession>
<organism evidence="2 3">
    <name type="scientific">Paralimibaculum aggregatum</name>
    <dbReference type="NCBI Taxonomy" id="3036245"/>
    <lineage>
        <taxon>Bacteria</taxon>
        <taxon>Pseudomonadati</taxon>
        <taxon>Pseudomonadota</taxon>
        <taxon>Alphaproteobacteria</taxon>
        <taxon>Rhodobacterales</taxon>
        <taxon>Paracoccaceae</taxon>
        <taxon>Paralimibaculum</taxon>
    </lineage>
</organism>
<evidence type="ECO:0000313" key="2">
    <source>
        <dbReference type="EMBL" id="GMG83068.1"/>
    </source>
</evidence>
<evidence type="ECO:0000313" key="3">
    <source>
        <dbReference type="Proteomes" id="UP001239909"/>
    </source>
</evidence>
<dbReference type="EMBL" id="BSYI01000015">
    <property type="protein sequence ID" value="GMG83068.1"/>
    <property type="molecule type" value="Genomic_DNA"/>
</dbReference>
<protein>
    <submittedName>
        <fullName evidence="2">Ligase-associated DNA damage response endonuclease PdeM</fullName>
    </submittedName>
</protein>
<gene>
    <name evidence="2" type="primary">pdeM</name>
    <name evidence="2" type="ORF">LNKW23_22810</name>
</gene>
<keyword evidence="2" id="KW-0436">Ligase</keyword>
<sequence>MTASLAEPAPAGLPLMLAGTALTACPSGALWWADARLLAVADLHLGRAERTARHGGALLPPYACADTLLRLEAEVARLAPAHLLCLGDSFDDGEAARRLSPDLAARIARLAAGRQLTWIAGNHDPRPPGLPGEARAEARIGPLAFRHIAAPEAGAGEISGHYHPKARLALRGQRIARPCFLSDGMRLILPAFGTYTGGLDAAAPAFDPLFGGQAQALLTGQPMVALPRSGLAR</sequence>
<dbReference type="SUPFAM" id="SSF56300">
    <property type="entry name" value="Metallo-dependent phosphatases"/>
    <property type="match status" value="1"/>
</dbReference>
<dbReference type="GO" id="GO:0016874">
    <property type="term" value="F:ligase activity"/>
    <property type="evidence" value="ECO:0007669"/>
    <property type="project" value="UniProtKB-KW"/>
</dbReference>
<dbReference type="Pfam" id="PF00149">
    <property type="entry name" value="Metallophos"/>
    <property type="match status" value="1"/>
</dbReference>
<dbReference type="InterPro" id="IPR026336">
    <property type="entry name" value="PdeM-like"/>
</dbReference>
<dbReference type="InterPro" id="IPR024173">
    <property type="entry name" value="Pesterase_MJ0037-like"/>
</dbReference>
<reference evidence="2 3" key="1">
    <citation type="submission" date="2023-04" db="EMBL/GenBank/DDBJ databases">
        <title>Marinoamorphus aggregata gen. nov., sp. Nov., isolate from tissue of brittle star Ophioplocus japonicus.</title>
        <authorList>
            <person name="Kawano K."/>
            <person name="Sawayama S."/>
            <person name="Nakagawa S."/>
        </authorList>
    </citation>
    <scope>NUCLEOTIDE SEQUENCE [LARGE SCALE GENOMIC DNA]</scope>
    <source>
        <strain evidence="2 3">NKW23</strain>
    </source>
</reference>
<dbReference type="PIRSF" id="PIRSF000887">
    <property type="entry name" value="Pesterase_MJ0037"/>
    <property type="match status" value="1"/>
</dbReference>
<keyword evidence="2" id="KW-0378">Hydrolase</keyword>
<keyword evidence="2" id="KW-0255">Endonuclease</keyword>
<proteinExistence type="predicted"/>
<comment type="caution">
    <text evidence="2">The sequence shown here is derived from an EMBL/GenBank/DDBJ whole genome shotgun (WGS) entry which is preliminary data.</text>
</comment>
<dbReference type="PANTHER" id="PTHR39323:SF1">
    <property type="entry name" value="BLR1149 PROTEIN"/>
    <property type="match status" value="1"/>
</dbReference>
<keyword evidence="2" id="KW-0540">Nuclease</keyword>
<dbReference type="RefSeq" id="WP_285671861.1">
    <property type="nucleotide sequence ID" value="NZ_BSYI01000015.1"/>
</dbReference>
<dbReference type="GO" id="GO:0004519">
    <property type="term" value="F:endonuclease activity"/>
    <property type="evidence" value="ECO:0007669"/>
    <property type="project" value="UniProtKB-KW"/>
</dbReference>
<dbReference type="PANTHER" id="PTHR39323">
    <property type="entry name" value="BLR1149 PROTEIN"/>
    <property type="match status" value="1"/>
</dbReference>
<dbReference type="Gene3D" id="3.60.21.10">
    <property type="match status" value="1"/>
</dbReference>
<evidence type="ECO:0000259" key="1">
    <source>
        <dbReference type="Pfam" id="PF00149"/>
    </source>
</evidence>